<dbReference type="Proteomes" id="UP000183832">
    <property type="component" value="Unassembled WGS sequence"/>
</dbReference>
<name>A0A1J1I444_9DIPT</name>
<gene>
    <name evidence="2" type="ORF">CLUMA_CG008589</name>
</gene>
<keyword evidence="3" id="KW-1185">Reference proteome</keyword>
<accession>A0A1J1I444</accession>
<keyword evidence="1" id="KW-0732">Signal</keyword>
<protein>
    <submittedName>
        <fullName evidence="2">CLUMA_CG008589, isoform A</fullName>
    </submittedName>
</protein>
<sequence>MSFLPCYLFLILILCFLSFDGGSEVAANPLGISFTEFFEKLGFEMTDEDEETTTVATSTTSRKTIVKQTTTTTTTSPIITADALS</sequence>
<evidence type="ECO:0000313" key="2">
    <source>
        <dbReference type="EMBL" id="CRK95111.1"/>
    </source>
</evidence>
<dbReference type="AlphaFoldDB" id="A0A1J1I444"/>
<reference evidence="2 3" key="1">
    <citation type="submission" date="2015-04" db="EMBL/GenBank/DDBJ databases">
        <authorList>
            <person name="Syromyatnikov M.Y."/>
            <person name="Popov V.N."/>
        </authorList>
    </citation>
    <scope>NUCLEOTIDE SEQUENCE [LARGE SCALE GENOMIC DNA]</scope>
</reference>
<evidence type="ECO:0000313" key="3">
    <source>
        <dbReference type="Proteomes" id="UP000183832"/>
    </source>
</evidence>
<evidence type="ECO:0000256" key="1">
    <source>
        <dbReference type="SAM" id="SignalP"/>
    </source>
</evidence>
<organism evidence="2 3">
    <name type="scientific">Clunio marinus</name>
    <dbReference type="NCBI Taxonomy" id="568069"/>
    <lineage>
        <taxon>Eukaryota</taxon>
        <taxon>Metazoa</taxon>
        <taxon>Ecdysozoa</taxon>
        <taxon>Arthropoda</taxon>
        <taxon>Hexapoda</taxon>
        <taxon>Insecta</taxon>
        <taxon>Pterygota</taxon>
        <taxon>Neoptera</taxon>
        <taxon>Endopterygota</taxon>
        <taxon>Diptera</taxon>
        <taxon>Nematocera</taxon>
        <taxon>Chironomoidea</taxon>
        <taxon>Chironomidae</taxon>
        <taxon>Clunio</taxon>
    </lineage>
</organism>
<proteinExistence type="predicted"/>
<feature type="signal peptide" evidence="1">
    <location>
        <begin position="1"/>
        <end position="22"/>
    </location>
</feature>
<dbReference type="EMBL" id="CVRI01000040">
    <property type="protein sequence ID" value="CRK95111.1"/>
    <property type="molecule type" value="Genomic_DNA"/>
</dbReference>
<feature type="chain" id="PRO_5009619101" evidence="1">
    <location>
        <begin position="23"/>
        <end position="85"/>
    </location>
</feature>